<dbReference type="SUPFAM" id="SSF46689">
    <property type="entry name" value="Homeodomain-like"/>
    <property type="match status" value="1"/>
</dbReference>
<evidence type="ECO:0000256" key="2">
    <source>
        <dbReference type="PROSITE-ProRule" id="PRU00335"/>
    </source>
</evidence>
<proteinExistence type="predicted"/>
<gene>
    <name evidence="4" type="ORF">FOB26_04660</name>
</gene>
<keyword evidence="4" id="KW-0614">Plasmid</keyword>
<protein>
    <submittedName>
        <fullName evidence="4">Helix-turn-helix transcriptional regulator</fullName>
    </submittedName>
</protein>
<geneLocation type="plasmid" evidence="4">
    <name>unnamed5</name>
</geneLocation>
<feature type="DNA-binding region" description="H-T-H motif" evidence="2">
    <location>
        <begin position="26"/>
        <end position="45"/>
    </location>
</feature>
<dbReference type="InterPro" id="IPR009057">
    <property type="entry name" value="Homeodomain-like_sf"/>
</dbReference>
<keyword evidence="5" id="KW-1185">Reference proteome</keyword>
<dbReference type="PANTHER" id="PTHR30328">
    <property type="entry name" value="TRANSCRIPTIONAL REPRESSOR"/>
    <property type="match status" value="1"/>
</dbReference>
<dbReference type="AlphaFoldDB" id="A0AA44IXL3"/>
<evidence type="ECO:0000313" key="5">
    <source>
        <dbReference type="Proteomes" id="UP001155820"/>
    </source>
</evidence>
<dbReference type="InterPro" id="IPR050109">
    <property type="entry name" value="HTH-type_TetR-like_transc_reg"/>
</dbReference>
<reference evidence="4" key="1">
    <citation type="submission" date="2019-07" db="EMBL/GenBank/DDBJ databases">
        <title>FDA dAtabase for Regulatory Grade micrObial Sequences (FDA-ARGOS): Supporting development and validation of Infectious Disease Dx tests.</title>
        <authorList>
            <person name="Bachman M."/>
            <person name="Young C."/>
            <person name="Tallon L."/>
            <person name="Sadzewicz L."/>
            <person name="Vavikolanu K."/>
            <person name="Mehta A."/>
            <person name="Aluvathingal J."/>
            <person name="Nadendla S."/>
            <person name="Nandy P."/>
            <person name="Geyer C."/>
            <person name="Yan Y."/>
            <person name="Sichtig H."/>
        </authorList>
    </citation>
    <scope>NUCLEOTIDE SEQUENCE</scope>
    <source>
        <strain evidence="4">FDAARGOS_618</strain>
        <plasmid evidence="4">unnamed5</plasmid>
    </source>
</reference>
<dbReference type="PANTHER" id="PTHR30328:SF54">
    <property type="entry name" value="HTH-TYPE TRANSCRIPTIONAL REPRESSOR SCO4008"/>
    <property type="match status" value="1"/>
</dbReference>
<sequence length="70" mass="8223">MPGTNEGMILRAAMDEIVAHGLDVARIDTIARRAESNKRMIYHHFGDKEGLYLQVLDRAFEKMRTWWSFR</sequence>
<evidence type="ECO:0000313" key="4">
    <source>
        <dbReference type="EMBL" id="NRF18399.1"/>
    </source>
</evidence>
<evidence type="ECO:0000256" key="1">
    <source>
        <dbReference type="ARBA" id="ARBA00023125"/>
    </source>
</evidence>
<dbReference type="PROSITE" id="PS50977">
    <property type="entry name" value="HTH_TETR_2"/>
    <property type="match status" value="1"/>
</dbReference>
<dbReference type="EMBL" id="JABRWM010000005">
    <property type="protein sequence ID" value="NRF18399.1"/>
    <property type="molecule type" value="Genomic_DNA"/>
</dbReference>
<keyword evidence="1 2" id="KW-0238">DNA-binding</keyword>
<dbReference type="Gene3D" id="1.10.357.10">
    <property type="entry name" value="Tetracycline Repressor, domain 2"/>
    <property type="match status" value="1"/>
</dbReference>
<dbReference type="GO" id="GO:0003677">
    <property type="term" value="F:DNA binding"/>
    <property type="evidence" value="ECO:0007669"/>
    <property type="project" value="UniProtKB-UniRule"/>
</dbReference>
<feature type="domain" description="HTH tetR-type" evidence="3">
    <location>
        <begin position="3"/>
        <end position="63"/>
    </location>
</feature>
<dbReference type="InterPro" id="IPR001647">
    <property type="entry name" value="HTH_TetR"/>
</dbReference>
<dbReference type="Proteomes" id="UP001155820">
    <property type="component" value="Unassembled WGS sequence"/>
</dbReference>
<name>A0AA44IXL3_9HYPH</name>
<evidence type="ECO:0000259" key="3">
    <source>
        <dbReference type="PROSITE" id="PS50977"/>
    </source>
</evidence>
<dbReference type="RefSeq" id="WP_107341829.1">
    <property type="nucleotide sequence ID" value="NZ_PVWU01000065.1"/>
</dbReference>
<dbReference type="Pfam" id="PF00440">
    <property type="entry name" value="TetR_N"/>
    <property type="match status" value="1"/>
</dbReference>
<accession>A0AA44IXL3</accession>
<comment type="caution">
    <text evidence="4">The sequence shown here is derived from an EMBL/GenBank/DDBJ whole genome shotgun (WGS) entry which is preliminary data.</text>
</comment>
<organism evidence="4 5">
    <name type="scientific">Agrobacterium pusense</name>
    <dbReference type="NCBI Taxonomy" id="648995"/>
    <lineage>
        <taxon>Bacteria</taxon>
        <taxon>Pseudomonadati</taxon>
        <taxon>Pseudomonadota</taxon>
        <taxon>Alphaproteobacteria</taxon>
        <taxon>Hyphomicrobiales</taxon>
        <taxon>Rhizobiaceae</taxon>
        <taxon>Rhizobium/Agrobacterium group</taxon>
        <taxon>Agrobacterium</taxon>
    </lineage>
</organism>
<dbReference type="PRINTS" id="PR00455">
    <property type="entry name" value="HTHTETR"/>
</dbReference>